<accession>A0A1Q8SVL0</accession>
<dbReference type="GO" id="GO:0004784">
    <property type="term" value="F:superoxide dismutase activity"/>
    <property type="evidence" value="ECO:0007669"/>
    <property type="project" value="UniProtKB-EC"/>
</dbReference>
<dbReference type="EMBL" id="MSDO01000003">
    <property type="protein sequence ID" value="OLO05495.1"/>
    <property type="molecule type" value="Genomic_DNA"/>
</dbReference>
<proteinExistence type="inferred from homology"/>
<evidence type="ECO:0000256" key="1">
    <source>
        <dbReference type="ARBA" id="ARBA00008714"/>
    </source>
</evidence>
<evidence type="ECO:0000256" key="3">
    <source>
        <dbReference type="ARBA" id="ARBA00022723"/>
    </source>
</evidence>
<dbReference type="InterPro" id="IPR036314">
    <property type="entry name" value="SOD_C_sf"/>
</dbReference>
<evidence type="ECO:0000259" key="6">
    <source>
        <dbReference type="Pfam" id="PF00081"/>
    </source>
</evidence>
<dbReference type="GO" id="GO:0046872">
    <property type="term" value="F:metal ion binding"/>
    <property type="evidence" value="ECO:0007669"/>
    <property type="project" value="UniProtKB-KW"/>
</dbReference>
<comment type="similarity">
    <text evidence="1 5">Belongs to the iron/manganese superoxide dismutase family.</text>
</comment>
<evidence type="ECO:0000313" key="9">
    <source>
        <dbReference type="Proteomes" id="UP000186878"/>
    </source>
</evidence>
<dbReference type="GO" id="GO:0005737">
    <property type="term" value="C:cytoplasm"/>
    <property type="evidence" value="ECO:0007669"/>
    <property type="project" value="TreeGrafter"/>
</dbReference>
<dbReference type="SUPFAM" id="SSF54719">
    <property type="entry name" value="Fe,Mn superoxide dismutase (SOD), C-terminal domain"/>
    <property type="match status" value="1"/>
</dbReference>
<dbReference type="Proteomes" id="UP000186878">
    <property type="component" value="Unassembled WGS sequence"/>
</dbReference>
<dbReference type="STRING" id="404433.BTW07_03185"/>
<feature type="domain" description="Manganese/iron superoxide dismutase C-terminal" evidence="7">
    <location>
        <begin position="106"/>
        <end position="200"/>
    </location>
</feature>
<feature type="domain" description="Manganese/iron superoxide dismutase N-terminal" evidence="6">
    <location>
        <begin position="20"/>
        <end position="97"/>
    </location>
</feature>
<keyword evidence="9" id="KW-1185">Reference proteome</keyword>
<evidence type="ECO:0000256" key="4">
    <source>
        <dbReference type="ARBA" id="ARBA00023002"/>
    </source>
</evidence>
<keyword evidence="3 5" id="KW-0479">Metal-binding</keyword>
<dbReference type="Pfam" id="PF00081">
    <property type="entry name" value="Sod_Fe_N"/>
    <property type="match status" value="1"/>
</dbReference>
<gene>
    <name evidence="8" type="ORF">BTW07_03185</name>
</gene>
<comment type="function">
    <text evidence="5">Destroys radicals which are normally produced within the cells and which are toxic to biological systems.</text>
</comment>
<evidence type="ECO:0000256" key="5">
    <source>
        <dbReference type="RuleBase" id="RU000414"/>
    </source>
</evidence>
<dbReference type="InterPro" id="IPR019832">
    <property type="entry name" value="Mn/Fe_SOD_C"/>
</dbReference>
<dbReference type="Gene3D" id="3.55.40.20">
    <property type="entry name" value="Iron/manganese superoxide dismutase, C-terminal domain"/>
    <property type="match status" value="1"/>
</dbReference>
<dbReference type="SUPFAM" id="SSF46609">
    <property type="entry name" value="Fe,Mn superoxide dismutase (SOD), N-terminal domain"/>
    <property type="match status" value="1"/>
</dbReference>
<dbReference type="InterPro" id="IPR036324">
    <property type="entry name" value="Mn/Fe_SOD_N_sf"/>
</dbReference>
<comment type="caution">
    <text evidence="8">The sequence shown here is derived from an EMBL/GenBank/DDBJ whole genome shotgun (WGS) entry which is preliminary data.</text>
</comment>
<dbReference type="PANTHER" id="PTHR43595">
    <property type="entry name" value="37S RIBOSOMAL PROTEIN S26, MITOCHONDRIAL"/>
    <property type="match status" value="1"/>
</dbReference>
<dbReference type="Pfam" id="PF02777">
    <property type="entry name" value="Sod_Fe_C"/>
    <property type="match status" value="1"/>
</dbReference>
<sequence>MASTHFFTTPMSTMSHLAARFELPALPFERHSLEPGVSRAQVDLLYSHCHRRHIDALNAALPPEDDRSLAALAEAGDETVRHHAQEAWNLVFFWHGLNARSVDVPGALSRRIDAAFGGVGALQYQWRQQVQSSAGGWSWLVEGPRGELLLATSAPGQAPAGSTPLLAITLAEDAYRIDHAQQRGAYFDALWPHLNWEYAQLNSEVAERAPD</sequence>
<evidence type="ECO:0000259" key="7">
    <source>
        <dbReference type="Pfam" id="PF02777"/>
    </source>
</evidence>
<keyword evidence="4 5" id="KW-0560">Oxidoreductase</keyword>
<protein>
    <recommendedName>
        <fullName evidence="2 5">Superoxide dismutase</fullName>
        <ecNumber evidence="2 5">1.15.1.1</ecNumber>
    </recommendedName>
</protein>
<dbReference type="AlphaFoldDB" id="A0A1Q8SVL0"/>
<name>A0A1Q8SVL0_9GAMM</name>
<evidence type="ECO:0000256" key="2">
    <source>
        <dbReference type="ARBA" id="ARBA00012682"/>
    </source>
</evidence>
<reference evidence="8 9" key="1">
    <citation type="submission" date="2016-12" db="EMBL/GenBank/DDBJ databases">
        <title>Draft genome sequences of strains Salinicola socius SMB35, Salinicola sp. MH3R3-1 and Chromohalobacter sp. SMB17 from the Verkhnekamsk potash mining region of Russia.</title>
        <authorList>
            <person name="Mavrodi D.V."/>
            <person name="Olsson B.E."/>
            <person name="Korsakova E.S."/>
            <person name="Pyankova A."/>
            <person name="Mavrodi O.V."/>
            <person name="Plotnikova E.G."/>
        </authorList>
    </citation>
    <scope>NUCLEOTIDE SEQUENCE [LARGE SCALE GENOMIC DNA]</scope>
    <source>
        <strain evidence="8 9">SMB35</strain>
    </source>
</reference>
<dbReference type="InterPro" id="IPR019831">
    <property type="entry name" value="Mn/Fe_SOD_N"/>
</dbReference>
<organism evidence="8 9">
    <name type="scientific">Salinicola socius</name>
    <dbReference type="NCBI Taxonomy" id="404433"/>
    <lineage>
        <taxon>Bacteria</taxon>
        <taxon>Pseudomonadati</taxon>
        <taxon>Pseudomonadota</taxon>
        <taxon>Gammaproteobacteria</taxon>
        <taxon>Oceanospirillales</taxon>
        <taxon>Halomonadaceae</taxon>
        <taxon>Salinicola</taxon>
    </lineage>
</organism>
<dbReference type="EC" id="1.15.1.1" evidence="2 5"/>
<dbReference type="PANTHER" id="PTHR43595:SF2">
    <property type="entry name" value="SMALL RIBOSOMAL SUBUNIT PROTEIN MS42"/>
    <property type="match status" value="1"/>
</dbReference>
<comment type="catalytic activity">
    <reaction evidence="5">
        <text>2 superoxide + 2 H(+) = H2O2 + O2</text>
        <dbReference type="Rhea" id="RHEA:20696"/>
        <dbReference type="ChEBI" id="CHEBI:15378"/>
        <dbReference type="ChEBI" id="CHEBI:15379"/>
        <dbReference type="ChEBI" id="CHEBI:16240"/>
        <dbReference type="ChEBI" id="CHEBI:18421"/>
        <dbReference type="EC" id="1.15.1.1"/>
    </reaction>
</comment>
<evidence type="ECO:0000313" key="8">
    <source>
        <dbReference type="EMBL" id="OLO05495.1"/>
    </source>
</evidence>